<feature type="region of interest" description="Disordered" evidence="8">
    <location>
        <begin position="263"/>
        <end position="289"/>
    </location>
</feature>
<reference evidence="11 12" key="1">
    <citation type="submission" date="2020-08" db="EMBL/GenBank/DDBJ databases">
        <title>Sequencing the genomes of 1000 actinobacteria strains.</title>
        <authorList>
            <person name="Klenk H.-P."/>
        </authorList>
    </citation>
    <scope>NUCLEOTIDE SEQUENCE [LARGE SCALE GENOMIC DNA]</scope>
    <source>
        <strain evidence="11 12">DSM 17294</strain>
    </source>
</reference>
<dbReference type="Proteomes" id="UP000558997">
    <property type="component" value="Unassembled WGS sequence"/>
</dbReference>
<dbReference type="SUPFAM" id="SSF56112">
    <property type="entry name" value="Protein kinase-like (PK-like)"/>
    <property type="match status" value="1"/>
</dbReference>
<dbReference type="InterPro" id="IPR011009">
    <property type="entry name" value="Kinase-like_dom_sf"/>
</dbReference>
<feature type="compositionally biased region" description="Low complexity" evidence="8">
    <location>
        <begin position="270"/>
        <end position="289"/>
    </location>
</feature>
<keyword evidence="6 7" id="KW-0067">ATP-binding</keyword>
<evidence type="ECO:0000256" key="5">
    <source>
        <dbReference type="ARBA" id="ARBA00022777"/>
    </source>
</evidence>
<feature type="region of interest" description="Disordered" evidence="8">
    <location>
        <begin position="400"/>
        <end position="519"/>
    </location>
</feature>
<evidence type="ECO:0000256" key="9">
    <source>
        <dbReference type="SAM" id="Phobius"/>
    </source>
</evidence>
<dbReference type="Gene3D" id="1.10.510.10">
    <property type="entry name" value="Transferase(Phosphotransferase) domain 1"/>
    <property type="match status" value="1"/>
</dbReference>
<proteinExistence type="predicted"/>
<dbReference type="PROSITE" id="PS50011">
    <property type="entry name" value="PROTEIN_KINASE_DOM"/>
    <property type="match status" value="1"/>
</dbReference>
<protein>
    <recommendedName>
        <fullName evidence="1">non-specific serine/threonine protein kinase</fullName>
        <ecNumber evidence="1">2.7.11.1</ecNumber>
    </recommendedName>
</protein>
<keyword evidence="3 11" id="KW-0808">Transferase</keyword>
<feature type="region of interest" description="Disordered" evidence="8">
    <location>
        <begin position="326"/>
        <end position="361"/>
    </location>
</feature>
<dbReference type="InterPro" id="IPR000719">
    <property type="entry name" value="Prot_kinase_dom"/>
</dbReference>
<feature type="binding site" evidence="7">
    <location>
        <position position="36"/>
    </location>
    <ligand>
        <name>ATP</name>
        <dbReference type="ChEBI" id="CHEBI:30616"/>
    </ligand>
</feature>
<feature type="compositionally biased region" description="Polar residues" evidence="8">
    <location>
        <begin position="408"/>
        <end position="419"/>
    </location>
</feature>
<keyword evidence="9" id="KW-1133">Transmembrane helix</keyword>
<dbReference type="PROSITE" id="PS00107">
    <property type="entry name" value="PROTEIN_KINASE_ATP"/>
    <property type="match status" value="1"/>
</dbReference>
<gene>
    <name evidence="11" type="ORF">HDA44_000805</name>
</gene>
<dbReference type="GO" id="GO:0005524">
    <property type="term" value="F:ATP binding"/>
    <property type="evidence" value="ECO:0007669"/>
    <property type="project" value="UniProtKB-UniRule"/>
</dbReference>
<feature type="compositionally biased region" description="Pro residues" evidence="8">
    <location>
        <begin position="481"/>
        <end position="519"/>
    </location>
</feature>
<keyword evidence="9" id="KW-0472">Membrane</keyword>
<dbReference type="InterPro" id="IPR017441">
    <property type="entry name" value="Protein_kinase_ATP_BS"/>
</dbReference>
<dbReference type="AlphaFoldDB" id="A0A841DEF4"/>
<dbReference type="EMBL" id="JACHNF010000001">
    <property type="protein sequence ID" value="MBB5977464.1"/>
    <property type="molecule type" value="Genomic_DNA"/>
</dbReference>
<evidence type="ECO:0000256" key="4">
    <source>
        <dbReference type="ARBA" id="ARBA00022741"/>
    </source>
</evidence>
<evidence type="ECO:0000313" key="11">
    <source>
        <dbReference type="EMBL" id="MBB5977464.1"/>
    </source>
</evidence>
<dbReference type="Pfam" id="PF00069">
    <property type="entry name" value="Pkinase"/>
    <property type="match status" value="1"/>
</dbReference>
<dbReference type="RefSeq" id="WP_238352356.1">
    <property type="nucleotide sequence ID" value="NZ_BAAAVN010000014.1"/>
</dbReference>
<keyword evidence="4 7" id="KW-0547">Nucleotide-binding</keyword>
<keyword evidence="12" id="KW-1185">Reference proteome</keyword>
<sequence>MLIARRYRLGVSLGRGGMGEVYRATDELLGREVAVKLMLKSGADTAAAERFQREARAAARLSDQHIVGVYDFGQENDKFYLVMELVEGRSVATELTEDGPLPWARAIEIVQQAAAGLAVAHAENVVHRDIKPSNLMVSADGRVKVADFGIAQIQGAETNDLTVTGQILGTPHYLSPERARGLQAGPESDVYALGCVLYQLVAGRPPFTGDHPTAVLYQHVDATPVPPSQLRPELAGPFEPILLQMLAKSPEARPTAAKLATLSPSAGSFPTPTANTPIAAASDPTRPDTAAATTAAGAAGVAGAVAAGAGASAAAYTAAGAGAAGTGAGATGTGGAGARTGAAGAGAGAGADGRAGAAAGKPSAGATLARRAKKPLLVAALAVLVLAGSVVAGIALRKSDDLPATGDVGQTPSTTVDTPTPQPSADPTRTTRTTDPTRTTETTPTTAPTKPSTTPSTTPTTTPTTSPSTTPTTAPTKPTETPTPTPTPTPTQTPSTTPPSTPKTPSPPDTPPPTKTPTP</sequence>
<dbReference type="SMART" id="SM00220">
    <property type="entry name" value="S_TKc"/>
    <property type="match status" value="1"/>
</dbReference>
<feature type="domain" description="Protein kinase" evidence="10">
    <location>
        <begin position="7"/>
        <end position="266"/>
    </location>
</feature>
<dbReference type="Gene3D" id="3.30.200.20">
    <property type="entry name" value="Phosphorylase Kinase, domain 1"/>
    <property type="match status" value="1"/>
</dbReference>
<keyword evidence="5 11" id="KW-0418">Kinase</keyword>
<organism evidence="11 12">
    <name type="scientific">Kribbella solani</name>
    <dbReference type="NCBI Taxonomy" id="236067"/>
    <lineage>
        <taxon>Bacteria</taxon>
        <taxon>Bacillati</taxon>
        <taxon>Actinomycetota</taxon>
        <taxon>Actinomycetes</taxon>
        <taxon>Propionibacteriales</taxon>
        <taxon>Kribbellaceae</taxon>
        <taxon>Kribbella</taxon>
    </lineage>
</organism>
<name>A0A841DEF4_9ACTN</name>
<feature type="compositionally biased region" description="Low complexity" evidence="8">
    <location>
        <begin position="423"/>
        <end position="480"/>
    </location>
</feature>
<dbReference type="PANTHER" id="PTHR43289:SF6">
    <property type="entry name" value="SERINE_THREONINE-PROTEIN KINASE NEKL-3"/>
    <property type="match status" value="1"/>
</dbReference>
<dbReference type="EC" id="2.7.11.1" evidence="1"/>
<dbReference type="CDD" id="cd14014">
    <property type="entry name" value="STKc_PknB_like"/>
    <property type="match status" value="1"/>
</dbReference>
<evidence type="ECO:0000313" key="12">
    <source>
        <dbReference type="Proteomes" id="UP000558997"/>
    </source>
</evidence>
<dbReference type="PRINTS" id="PR01217">
    <property type="entry name" value="PRICHEXTENSN"/>
</dbReference>
<evidence type="ECO:0000256" key="1">
    <source>
        <dbReference type="ARBA" id="ARBA00012513"/>
    </source>
</evidence>
<evidence type="ECO:0000259" key="10">
    <source>
        <dbReference type="PROSITE" id="PS50011"/>
    </source>
</evidence>
<keyword evidence="9" id="KW-0812">Transmembrane</keyword>
<evidence type="ECO:0000256" key="3">
    <source>
        <dbReference type="ARBA" id="ARBA00022679"/>
    </source>
</evidence>
<feature type="compositionally biased region" description="Gly residues" evidence="8">
    <location>
        <begin position="326"/>
        <end position="353"/>
    </location>
</feature>
<dbReference type="FunFam" id="1.10.510.10:FF:000021">
    <property type="entry name" value="Serine/threonine protein kinase"/>
    <property type="match status" value="1"/>
</dbReference>
<evidence type="ECO:0000256" key="6">
    <source>
        <dbReference type="ARBA" id="ARBA00022840"/>
    </source>
</evidence>
<keyword evidence="2" id="KW-0723">Serine/threonine-protein kinase</keyword>
<comment type="caution">
    <text evidence="11">The sequence shown here is derived from an EMBL/GenBank/DDBJ whole genome shotgun (WGS) entry which is preliminary data.</text>
</comment>
<dbReference type="PROSITE" id="PS00108">
    <property type="entry name" value="PROTEIN_KINASE_ST"/>
    <property type="match status" value="1"/>
</dbReference>
<evidence type="ECO:0000256" key="2">
    <source>
        <dbReference type="ARBA" id="ARBA00022527"/>
    </source>
</evidence>
<evidence type="ECO:0000256" key="7">
    <source>
        <dbReference type="PROSITE-ProRule" id="PRU10141"/>
    </source>
</evidence>
<dbReference type="GO" id="GO:0004674">
    <property type="term" value="F:protein serine/threonine kinase activity"/>
    <property type="evidence" value="ECO:0007669"/>
    <property type="project" value="UniProtKB-KW"/>
</dbReference>
<accession>A0A841DEF4</accession>
<dbReference type="InterPro" id="IPR008271">
    <property type="entry name" value="Ser/Thr_kinase_AS"/>
</dbReference>
<evidence type="ECO:0000256" key="8">
    <source>
        <dbReference type="SAM" id="MobiDB-lite"/>
    </source>
</evidence>
<feature type="transmembrane region" description="Helical" evidence="9">
    <location>
        <begin position="376"/>
        <end position="396"/>
    </location>
</feature>
<dbReference type="PANTHER" id="PTHR43289">
    <property type="entry name" value="MITOGEN-ACTIVATED PROTEIN KINASE KINASE KINASE 20-RELATED"/>
    <property type="match status" value="1"/>
</dbReference>